<feature type="transmembrane region" description="Helical" evidence="1">
    <location>
        <begin position="6"/>
        <end position="25"/>
    </location>
</feature>
<feature type="transmembrane region" description="Helical" evidence="1">
    <location>
        <begin position="32"/>
        <end position="51"/>
    </location>
</feature>
<evidence type="ECO:0000313" key="2">
    <source>
        <dbReference type="EMBL" id="MFD2628494.1"/>
    </source>
</evidence>
<name>A0ABW5PYL7_9BACI</name>
<keyword evidence="1" id="KW-1133">Transmembrane helix</keyword>
<proteinExistence type="predicted"/>
<evidence type="ECO:0000313" key="3">
    <source>
        <dbReference type="Proteomes" id="UP001597451"/>
    </source>
</evidence>
<gene>
    <name evidence="2" type="ORF">ACFSUN_06800</name>
</gene>
<evidence type="ECO:0000256" key="1">
    <source>
        <dbReference type="SAM" id="Phobius"/>
    </source>
</evidence>
<dbReference type="EMBL" id="JBHUMX010000014">
    <property type="protein sequence ID" value="MFD2628494.1"/>
    <property type="molecule type" value="Genomic_DNA"/>
</dbReference>
<reference evidence="3" key="1">
    <citation type="journal article" date="2019" name="Int. J. Syst. Evol. Microbiol.">
        <title>The Global Catalogue of Microorganisms (GCM) 10K type strain sequencing project: providing services to taxonomists for standard genome sequencing and annotation.</title>
        <authorList>
            <consortium name="The Broad Institute Genomics Platform"/>
            <consortium name="The Broad Institute Genome Sequencing Center for Infectious Disease"/>
            <person name="Wu L."/>
            <person name="Ma J."/>
        </authorList>
    </citation>
    <scope>NUCLEOTIDE SEQUENCE [LARGE SCALE GENOMIC DNA]</scope>
    <source>
        <strain evidence="3">TISTR 1858</strain>
    </source>
</reference>
<keyword evidence="3" id="KW-1185">Reference proteome</keyword>
<dbReference type="RefSeq" id="WP_379561208.1">
    <property type="nucleotide sequence ID" value="NZ_CP085256.1"/>
</dbReference>
<protein>
    <submittedName>
        <fullName evidence="2">Uncharacterized protein</fullName>
    </submittedName>
</protein>
<comment type="caution">
    <text evidence="2">The sequence shown here is derived from an EMBL/GenBank/DDBJ whole genome shotgun (WGS) entry which is preliminary data.</text>
</comment>
<dbReference type="Proteomes" id="UP001597451">
    <property type="component" value="Unassembled WGS sequence"/>
</dbReference>
<keyword evidence="1" id="KW-0812">Transmembrane</keyword>
<sequence length="52" mass="6036">MEVLIMVFLTFLIMMVISSFLNIMFKTTEKKHWLASFSFSAVLSIILVIFFG</sequence>
<organism evidence="2 3">
    <name type="scientific">Oceanobacillus kapialis</name>
    <dbReference type="NCBI Taxonomy" id="481353"/>
    <lineage>
        <taxon>Bacteria</taxon>
        <taxon>Bacillati</taxon>
        <taxon>Bacillota</taxon>
        <taxon>Bacilli</taxon>
        <taxon>Bacillales</taxon>
        <taxon>Bacillaceae</taxon>
        <taxon>Oceanobacillus</taxon>
    </lineage>
</organism>
<keyword evidence="1" id="KW-0472">Membrane</keyword>
<accession>A0ABW5PYL7</accession>